<dbReference type="GO" id="GO:0005886">
    <property type="term" value="C:plasma membrane"/>
    <property type="evidence" value="ECO:0007669"/>
    <property type="project" value="UniProtKB-SubCell"/>
</dbReference>
<feature type="binding site" evidence="14">
    <location>
        <begin position="87"/>
        <end position="92"/>
    </location>
    <ligand>
        <name>FMN</name>
        <dbReference type="ChEBI" id="CHEBI:58210"/>
    </ligand>
</feature>
<evidence type="ECO:0000256" key="9">
    <source>
        <dbReference type="ARBA" id="ARBA00023002"/>
    </source>
</evidence>
<feature type="transmembrane region" description="Helical" evidence="14">
    <location>
        <begin position="12"/>
        <end position="32"/>
    </location>
</feature>
<dbReference type="InterPro" id="IPR008254">
    <property type="entry name" value="Flavodoxin/NO_synth"/>
</dbReference>
<name>A0A163IYZ3_ABSGL</name>
<protein>
    <recommendedName>
        <fullName evidence="14">NADPH--cytochrome P450 reductase</fullName>
        <shortName evidence="14">CPR</shortName>
        <shortName evidence="14">P450R</shortName>
        <ecNumber evidence="14">1.6.2.4</ecNumber>
    </recommendedName>
</protein>
<feature type="binding site" evidence="14">
    <location>
        <begin position="645"/>
        <end position="646"/>
    </location>
    <ligand>
        <name>NADP(+)</name>
        <dbReference type="ChEBI" id="CHEBI:58349"/>
    </ligand>
</feature>
<organism evidence="18">
    <name type="scientific">Absidia glauca</name>
    <name type="common">Pin mould</name>
    <dbReference type="NCBI Taxonomy" id="4829"/>
    <lineage>
        <taxon>Eukaryota</taxon>
        <taxon>Fungi</taxon>
        <taxon>Fungi incertae sedis</taxon>
        <taxon>Mucoromycota</taxon>
        <taxon>Mucoromycotina</taxon>
        <taxon>Mucoromycetes</taxon>
        <taxon>Mucorales</taxon>
        <taxon>Cunninghamellaceae</taxon>
        <taxon>Absidia</taxon>
    </lineage>
</organism>
<dbReference type="InterPro" id="IPR039261">
    <property type="entry name" value="FNR_nucleotide-bd"/>
</dbReference>
<dbReference type="SUPFAM" id="SSF52343">
    <property type="entry name" value="Ferredoxin reductase-like, C-terminal NADP-linked domain"/>
    <property type="match status" value="1"/>
</dbReference>
<keyword evidence="9 14" id="KW-0560">Oxidoreductase</keyword>
<gene>
    <name evidence="18" type="primary">ABSGL_01547.1 scaffold 1653</name>
</gene>
<dbReference type="GO" id="GO:0050661">
    <property type="term" value="F:NADP binding"/>
    <property type="evidence" value="ECO:0007669"/>
    <property type="project" value="UniProtKB-UniRule"/>
</dbReference>
<keyword evidence="8 14" id="KW-1133">Transmembrane helix</keyword>
<feature type="binding site" evidence="14">
    <location>
        <begin position="138"/>
        <end position="141"/>
    </location>
    <ligand>
        <name>FMN</name>
        <dbReference type="ChEBI" id="CHEBI:58210"/>
    </ligand>
</feature>
<dbReference type="Gene3D" id="3.40.50.360">
    <property type="match status" value="1"/>
</dbReference>
<evidence type="ECO:0000256" key="10">
    <source>
        <dbReference type="ARBA" id="ARBA00023011"/>
    </source>
</evidence>
<keyword evidence="13 14" id="KW-0753">Steroid metabolism</keyword>
<keyword evidence="7 14" id="KW-0752">Steroid biosynthesis</keyword>
<dbReference type="Proteomes" id="UP000078561">
    <property type="component" value="Unassembled WGS sequence"/>
</dbReference>
<reference evidence="18" key="1">
    <citation type="submission" date="2016-04" db="EMBL/GenBank/DDBJ databases">
        <authorList>
            <person name="Evans L.H."/>
            <person name="Alamgir A."/>
            <person name="Owens N."/>
            <person name="Weber N.D."/>
            <person name="Virtaneva K."/>
            <person name="Barbian K."/>
            <person name="Babar A."/>
            <person name="Rosenke K."/>
        </authorList>
    </citation>
    <scope>NUCLEOTIDE SEQUENCE [LARGE SCALE GENOMIC DNA]</scope>
    <source>
        <strain evidence="18">CBS 101.48</strain>
    </source>
</reference>
<evidence type="ECO:0000256" key="12">
    <source>
        <dbReference type="ARBA" id="ARBA00023166"/>
    </source>
</evidence>
<comment type="catalytic activity">
    <reaction evidence="14">
        <text>2 oxidized [cytochrome P450] + NADPH = 2 reduced [cytochrome P450] + NADP(+) + H(+)</text>
        <dbReference type="Rhea" id="RHEA:24040"/>
        <dbReference type="Rhea" id="RHEA-COMP:14627"/>
        <dbReference type="Rhea" id="RHEA-COMP:14628"/>
        <dbReference type="ChEBI" id="CHEBI:15378"/>
        <dbReference type="ChEBI" id="CHEBI:55376"/>
        <dbReference type="ChEBI" id="CHEBI:57783"/>
        <dbReference type="ChEBI" id="CHEBI:58349"/>
        <dbReference type="ChEBI" id="CHEBI:60344"/>
        <dbReference type="EC" id="1.6.2.4"/>
    </reaction>
</comment>
<feature type="binding site" evidence="14">
    <location>
        <position position="501"/>
    </location>
    <ligand>
        <name>FAD</name>
        <dbReference type="ChEBI" id="CHEBI:57692"/>
    </ligand>
</feature>
<dbReference type="FunCoup" id="A0A163IYZ3">
    <property type="interactions" value="729"/>
</dbReference>
<feature type="binding site" evidence="14">
    <location>
        <position position="725"/>
    </location>
    <ligand>
        <name>FAD</name>
        <dbReference type="ChEBI" id="CHEBI:57692"/>
    </ligand>
</feature>
<dbReference type="Gene3D" id="3.40.50.80">
    <property type="entry name" value="Nucleotide-binding domain of ferredoxin-NADP reductase (FNR) module"/>
    <property type="match status" value="1"/>
</dbReference>
<feature type="binding site" evidence="14">
    <location>
        <position position="218"/>
    </location>
    <ligand>
        <name>FMN</name>
        <dbReference type="ChEBI" id="CHEBI:58210"/>
    </ligand>
</feature>
<dbReference type="SUPFAM" id="SSF52218">
    <property type="entry name" value="Flavoproteins"/>
    <property type="match status" value="1"/>
</dbReference>
<evidence type="ECO:0000256" key="5">
    <source>
        <dbReference type="ARBA" id="ARBA00022827"/>
    </source>
</evidence>
<dbReference type="InterPro" id="IPR017938">
    <property type="entry name" value="Riboflavin_synthase-like_b-brl"/>
</dbReference>
<dbReference type="GO" id="GO:0050660">
    <property type="term" value="F:flavin adenine dinucleotide binding"/>
    <property type="evidence" value="ECO:0007669"/>
    <property type="project" value="UniProtKB-UniRule"/>
</dbReference>
<evidence type="ECO:0000256" key="13">
    <source>
        <dbReference type="ARBA" id="ARBA00023221"/>
    </source>
</evidence>
<feature type="binding site" evidence="14">
    <location>
        <begin position="495"/>
        <end position="497"/>
    </location>
    <ligand>
        <name>FAD</name>
        <dbReference type="ChEBI" id="CHEBI:57692"/>
    </ligand>
</feature>
<keyword evidence="2 14" id="KW-0288">FMN</keyword>
<feature type="domain" description="FAD-binding FR-type" evidence="17">
    <location>
        <begin position="291"/>
        <end position="550"/>
    </location>
</feature>
<evidence type="ECO:0000313" key="18">
    <source>
        <dbReference type="EMBL" id="SAL96174.1"/>
    </source>
</evidence>
<feature type="binding site" evidence="14">
    <location>
        <position position="583"/>
    </location>
    <ligand>
        <name>NADP(+)</name>
        <dbReference type="ChEBI" id="CHEBI:58349"/>
    </ligand>
</feature>
<dbReference type="AlphaFoldDB" id="A0A163IYZ3"/>
<feature type="compositionally biased region" description="Low complexity" evidence="15">
    <location>
        <begin position="40"/>
        <end position="59"/>
    </location>
</feature>
<keyword evidence="19" id="KW-1185">Reference proteome</keyword>
<dbReference type="Pfam" id="PF00667">
    <property type="entry name" value="FAD_binding_1"/>
    <property type="match status" value="1"/>
</dbReference>
<dbReference type="EC" id="1.6.2.4" evidence="14"/>
<evidence type="ECO:0000256" key="14">
    <source>
        <dbReference type="HAMAP-Rule" id="MF_03212"/>
    </source>
</evidence>
<dbReference type="InterPro" id="IPR001094">
    <property type="entry name" value="Flavdoxin-like"/>
</dbReference>
<keyword evidence="1 14" id="KW-0285">Flavoprotein</keyword>
<keyword evidence="14" id="KW-1000">Mitochondrion outer membrane</keyword>
<dbReference type="InterPro" id="IPR029039">
    <property type="entry name" value="Flavoprotein-like_sf"/>
</dbReference>
<dbReference type="InterPro" id="IPR001433">
    <property type="entry name" value="OxRdtase_FAD/NAD-bd"/>
</dbReference>
<comment type="subcellular location">
    <subcellularLocation>
        <location evidence="14">Endoplasmic reticulum membrane</location>
        <topology evidence="14">Single-pass membrane protein</topology>
        <orientation evidence="14">Cytoplasmic side</orientation>
    </subcellularLocation>
    <subcellularLocation>
        <location evidence="14">Mitochondrion outer membrane</location>
        <topology evidence="14">Single-pass membrane protein</topology>
        <orientation evidence="14">Cytoplasmic side</orientation>
    </subcellularLocation>
    <subcellularLocation>
        <location evidence="14">Cell membrane</location>
        <topology evidence="14">Single-pass membrane protein</topology>
        <orientation evidence="14">Cytoplasmic side</orientation>
    </subcellularLocation>
</comment>
<dbReference type="PRINTS" id="PR00371">
    <property type="entry name" value="FPNCR"/>
</dbReference>
<feature type="binding site" evidence="14">
    <location>
        <position position="687"/>
    </location>
    <ligand>
        <name>NADP(+)</name>
        <dbReference type="ChEBI" id="CHEBI:58349"/>
    </ligand>
</feature>
<dbReference type="EMBL" id="LT550709">
    <property type="protein sequence ID" value="SAL96174.1"/>
    <property type="molecule type" value="Genomic_DNA"/>
</dbReference>
<evidence type="ECO:0000256" key="1">
    <source>
        <dbReference type="ARBA" id="ARBA00022630"/>
    </source>
</evidence>
<dbReference type="GO" id="GO:0003958">
    <property type="term" value="F:NADPH-hemoprotein reductase activity"/>
    <property type="evidence" value="ECO:0007669"/>
    <property type="project" value="UniProtKB-UniRule"/>
</dbReference>
<dbReference type="PANTHER" id="PTHR19384:SF17">
    <property type="entry name" value="NADPH--CYTOCHROME P450 REDUCTASE"/>
    <property type="match status" value="1"/>
</dbReference>
<dbReference type="PROSITE" id="PS51384">
    <property type="entry name" value="FAD_FR"/>
    <property type="match status" value="1"/>
</dbReference>
<evidence type="ECO:0000313" key="19">
    <source>
        <dbReference type="Proteomes" id="UP000078561"/>
    </source>
</evidence>
<evidence type="ECO:0000256" key="15">
    <source>
        <dbReference type="SAM" id="MobiDB-lite"/>
    </source>
</evidence>
<comment type="cofactor">
    <cofactor evidence="14">
        <name>FAD</name>
        <dbReference type="ChEBI" id="CHEBI:57692"/>
    </cofactor>
    <text evidence="14">Binds 1 FAD per monomer.</text>
</comment>
<proteinExistence type="inferred from homology"/>
<dbReference type="GO" id="GO:0005829">
    <property type="term" value="C:cytosol"/>
    <property type="evidence" value="ECO:0007669"/>
    <property type="project" value="TreeGrafter"/>
</dbReference>
<dbReference type="PANTHER" id="PTHR19384">
    <property type="entry name" value="NITRIC OXIDE SYNTHASE-RELATED"/>
    <property type="match status" value="1"/>
</dbReference>
<feature type="binding site" evidence="14">
    <location>
        <begin position="651"/>
        <end position="655"/>
    </location>
    <ligand>
        <name>NADP(+)</name>
        <dbReference type="ChEBI" id="CHEBI:58349"/>
    </ligand>
</feature>
<keyword evidence="10 14" id="KW-0756">Sterol biosynthesis</keyword>
<sequence>MKKVDPRSHPLVARLDLILLGTIGLGAIAWYARSKFFGTSSDKTTSTSSSATINSNTTSKPAPSKPERNFVKVMQQQGRRCIIFYGSQTGTAEDYASRLAKECSQKYGVSAMVADIELYDLSYMDTLPDDHVVFFIMATYGEGEPTDNAVDFWELLTNDAPEFSASDSTDTPLENVRYIVFGLGNKTYEHYNSVGRTVDKHMQQFGAQRIGERGEGDDDGSLEEDFLTWQETMWPAFCQALGVDENSAQSGPRQATFGVEELVTFDEALVYHGEIAERLNSQQAKVVYDAKRPYNAPIVTREVFQDGGDRHCLHVDIDISGTNLTYQTGDHVAVWPTNNDVEVHRLASVLGLSEKLDTVVLVKAVDPAASKQYPFPAPTTYRAIFRHYIDVCAIPSRQALTSLVDYAPTEESKATLLKLASDKDEYRHAVSDAVRNLGEVLQYVMGDTSASATTSASSFASVPFDLIVECVSRLQPRYYSISSSSKEHPTLISATAVTLEYKPDASLERTVYGVNTNYLWQIHSKVNQVDDGRSYPLYSLDGPRGALLAPDASHVKIPIHVRRSQFKLPRNSSVPVIMVGPGTGVAPFRGFVRERALQKKDGKSVGPTTLFFGCRHSQKDFLYADEWPALFDTLGEGSQMITAFSRETDQKVYVQHRLQEHGQQMWDYLQQGGYIYVCGDAKNMARDVQHTFVSFAQIYGGKDEDAANAYIKQLRTSGRYQEDVWS</sequence>
<keyword evidence="12 14" id="KW-1207">Sterol metabolism</keyword>
<evidence type="ECO:0000256" key="8">
    <source>
        <dbReference type="ARBA" id="ARBA00022989"/>
    </source>
</evidence>
<feature type="binding site" evidence="14">
    <location>
        <begin position="513"/>
        <end position="516"/>
    </location>
    <ligand>
        <name>FAD</name>
        <dbReference type="ChEBI" id="CHEBI:57692"/>
    </ligand>
</feature>
<dbReference type="Gene3D" id="1.20.990.10">
    <property type="entry name" value="NADPH-cytochrome p450 Reductase, Chain A, domain 3"/>
    <property type="match status" value="1"/>
</dbReference>
<dbReference type="InterPro" id="IPR023173">
    <property type="entry name" value="NADPH_Cyt_P450_Rdtase_alpha"/>
</dbReference>
<dbReference type="GO" id="GO:0005741">
    <property type="term" value="C:mitochondrial outer membrane"/>
    <property type="evidence" value="ECO:0007669"/>
    <property type="project" value="UniProtKB-SubCell"/>
</dbReference>
<keyword evidence="14" id="KW-0443">Lipid metabolism</keyword>
<keyword evidence="14" id="KW-0444">Lipid biosynthesis</keyword>
<feature type="domain" description="Flavodoxin-like" evidence="16">
    <location>
        <begin position="81"/>
        <end position="234"/>
    </location>
</feature>
<dbReference type="Pfam" id="PF00258">
    <property type="entry name" value="Flavodoxin_1"/>
    <property type="match status" value="1"/>
</dbReference>
<keyword evidence="11 14" id="KW-0472">Membrane</keyword>
<dbReference type="STRING" id="4829.A0A163IYZ3"/>
<dbReference type="CDD" id="cd06204">
    <property type="entry name" value="CYPOR"/>
    <property type="match status" value="1"/>
</dbReference>
<dbReference type="GO" id="GO:0005789">
    <property type="term" value="C:endoplasmic reticulum membrane"/>
    <property type="evidence" value="ECO:0007669"/>
    <property type="project" value="UniProtKB-SubCell"/>
</dbReference>
<keyword evidence="6 14" id="KW-0521">NADP</keyword>
<dbReference type="PIRSF" id="PIRSF000208">
    <property type="entry name" value="P450R"/>
    <property type="match status" value="1"/>
</dbReference>
<dbReference type="InParanoid" id="A0A163IYZ3"/>
<dbReference type="HAMAP" id="MF_03212">
    <property type="entry name" value="NCPR"/>
    <property type="match status" value="1"/>
</dbReference>
<evidence type="ECO:0000256" key="2">
    <source>
        <dbReference type="ARBA" id="ARBA00022643"/>
    </source>
</evidence>
<evidence type="ECO:0000259" key="16">
    <source>
        <dbReference type="PROSITE" id="PS50902"/>
    </source>
</evidence>
<keyword evidence="14" id="KW-1003">Cell membrane</keyword>
<feature type="region of interest" description="Disordered" evidence="15">
    <location>
        <begin position="40"/>
        <end position="68"/>
    </location>
</feature>
<comment type="caution">
    <text evidence="14">Lacks conserved residue(s) required for the propagation of feature annotation.</text>
</comment>
<keyword evidence="3 14" id="KW-0812">Transmembrane</keyword>
<evidence type="ECO:0000256" key="3">
    <source>
        <dbReference type="ARBA" id="ARBA00022692"/>
    </source>
</evidence>
<dbReference type="InterPro" id="IPR023208">
    <property type="entry name" value="P450R"/>
</dbReference>
<evidence type="ECO:0000256" key="7">
    <source>
        <dbReference type="ARBA" id="ARBA00022955"/>
    </source>
</evidence>
<evidence type="ECO:0000256" key="4">
    <source>
        <dbReference type="ARBA" id="ARBA00022824"/>
    </source>
</evidence>
<dbReference type="InterPro" id="IPR001709">
    <property type="entry name" value="Flavoprot_Pyr_Nucl_cyt_Rdtase"/>
</dbReference>
<dbReference type="Gene3D" id="2.40.30.10">
    <property type="entry name" value="Translation factors"/>
    <property type="match status" value="1"/>
</dbReference>
<comment type="similarity">
    <text evidence="14">Belongs to the NADPH--cytochrome P450 reductase family.</text>
</comment>
<dbReference type="OrthoDB" id="1856718at2759"/>
<evidence type="ECO:0000256" key="11">
    <source>
        <dbReference type="ARBA" id="ARBA00023136"/>
    </source>
</evidence>
<dbReference type="Pfam" id="PF00175">
    <property type="entry name" value="NAD_binding_1"/>
    <property type="match status" value="1"/>
</dbReference>
<feature type="binding site" evidence="14">
    <location>
        <begin position="477"/>
        <end position="480"/>
    </location>
    <ligand>
        <name>FAD</name>
        <dbReference type="ChEBI" id="CHEBI:57692"/>
    </ligand>
</feature>
<feature type="binding site" evidence="14">
    <location>
        <position position="310"/>
    </location>
    <ligand>
        <name>NADP(+)</name>
        <dbReference type="ChEBI" id="CHEBI:58349"/>
    </ligand>
</feature>
<evidence type="ECO:0000259" key="17">
    <source>
        <dbReference type="PROSITE" id="PS51384"/>
    </source>
</evidence>
<feature type="binding site" evidence="14">
    <location>
        <begin position="183"/>
        <end position="192"/>
    </location>
    <ligand>
        <name>FMN</name>
        <dbReference type="ChEBI" id="CHEBI:58210"/>
    </ligand>
</feature>
<comment type="similarity">
    <text evidence="14">In the C-terminal section; belongs to the flavoprotein pyridine nucleotide cytochrome reductase family.</text>
</comment>
<keyword evidence="14" id="KW-0496">Mitochondrion</keyword>
<dbReference type="FunFam" id="3.40.50.360:FF:000024">
    <property type="entry name" value="NADPH--cytochrome P450 reductase"/>
    <property type="match status" value="1"/>
</dbReference>
<dbReference type="GO" id="GO:0006696">
    <property type="term" value="P:ergosterol biosynthetic process"/>
    <property type="evidence" value="ECO:0007669"/>
    <property type="project" value="UniProtKB-UniRule"/>
</dbReference>
<dbReference type="FunFam" id="3.40.50.80:FF:000001">
    <property type="entry name" value="NADPH--cytochrome P450 reductase 1"/>
    <property type="match status" value="1"/>
</dbReference>
<dbReference type="InterPro" id="IPR017927">
    <property type="entry name" value="FAD-bd_FR_type"/>
</dbReference>
<accession>A0A163IYZ3</accession>
<comment type="similarity">
    <text evidence="14">In the N-terminal section; belongs to the flavodoxin family.</text>
</comment>
<dbReference type="GO" id="GO:0010181">
    <property type="term" value="F:FMN binding"/>
    <property type="evidence" value="ECO:0007669"/>
    <property type="project" value="UniProtKB-UniRule"/>
</dbReference>
<dbReference type="PROSITE" id="PS50902">
    <property type="entry name" value="FLAVODOXIN_LIKE"/>
    <property type="match status" value="1"/>
</dbReference>
<dbReference type="SUPFAM" id="SSF63380">
    <property type="entry name" value="Riboflavin synthase domain-like"/>
    <property type="match status" value="1"/>
</dbReference>
<comment type="function">
    <text evidence="14">This enzyme is required for electron transfer from NADP to cytochrome P450 in microsomes. It can also provide electron transfer to heme oxygenase and cytochrome B5. Involved in ergosterol biosynthesis.</text>
</comment>
<dbReference type="OMA" id="MTPTRIH"/>
<dbReference type="InterPro" id="IPR003097">
    <property type="entry name" value="CysJ-like_FAD-binding"/>
</dbReference>
<keyword evidence="5 14" id="KW-0274">FAD</keyword>
<comment type="cofactor">
    <cofactor evidence="14">
        <name>FMN</name>
        <dbReference type="ChEBI" id="CHEBI:58210"/>
    </cofactor>
    <text evidence="14">Binds 1 FMN per monomer.</text>
</comment>
<evidence type="ECO:0000256" key="6">
    <source>
        <dbReference type="ARBA" id="ARBA00022857"/>
    </source>
</evidence>
<dbReference type="PRINTS" id="PR00369">
    <property type="entry name" value="FLAVODOXIN"/>
</dbReference>
<keyword evidence="4 14" id="KW-0256">Endoplasmic reticulum</keyword>